<proteinExistence type="predicted"/>
<keyword evidence="2" id="KW-0732">Signal</keyword>
<feature type="signal peptide" evidence="2">
    <location>
        <begin position="1"/>
        <end position="23"/>
    </location>
</feature>
<organism evidence="3 4">
    <name type="scientific">Paraburkholderia humisilvae</name>
    <dbReference type="NCBI Taxonomy" id="627669"/>
    <lineage>
        <taxon>Bacteria</taxon>
        <taxon>Pseudomonadati</taxon>
        <taxon>Pseudomonadota</taxon>
        <taxon>Betaproteobacteria</taxon>
        <taxon>Burkholderiales</taxon>
        <taxon>Burkholderiaceae</taxon>
        <taxon>Paraburkholderia</taxon>
    </lineage>
</organism>
<sequence>MKILKRSGIALFVGFTIASRAHAGAVAGATEPTQIVNMLQLVASYSTLVQQAVTQVNQYQTMLQNLMDITPSELLGEAAQVLWRDQNMVQAFKSLQTIVVAGQKIDYTLQNADQFFRNLHPGYGSLLDFQHGYRDLSDTTLNAIGNSLAVINAQTSDFANEQSMVQQLQQRSQSATGQLQALKAANDIGVAMIGQFQKLRELMLAQGQSQDHYLSMQTSMNDSGKSGLDQVFGNIHAKRITAYTPPSSPASAPAQASPPSN</sequence>
<gene>
    <name evidence="3" type="ORF">LMG29542_02708</name>
</gene>
<dbReference type="EMBL" id="CADIKH010000011">
    <property type="protein sequence ID" value="CAB3755835.1"/>
    <property type="molecule type" value="Genomic_DNA"/>
</dbReference>
<feature type="region of interest" description="Disordered" evidence="1">
    <location>
        <begin position="242"/>
        <end position="261"/>
    </location>
</feature>
<keyword evidence="4" id="KW-1185">Reference proteome</keyword>
<feature type="chain" id="PRO_5027117257" description="P-type conjugative transfer protein TrbJ" evidence="2">
    <location>
        <begin position="24"/>
        <end position="261"/>
    </location>
</feature>
<evidence type="ECO:0000256" key="2">
    <source>
        <dbReference type="SAM" id="SignalP"/>
    </source>
</evidence>
<evidence type="ECO:0000313" key="3">
    <source>
        <dbReference type="EMBL" id="CAB3755835.1"/>
    </source>
</evidence>
<feature type="compositionally biased region" description="Low complexity" evidence="1">
    <location>
        <begin position="249"/>
        <end position="261"/>
    </location>
</feature>
<dbReference type="AlphaFoldDB" id="A0A6J5DSE1"/>
<evidence type="ECO:0008006" key="5">
    <source>
        <dbReference type="Google" id="ProtNLM"/>
    </source>
</evidence>
<protein>
    <recommendedName>
        <fullName evidence="5">P-type conjugative transfer protein TrbJ</fullName>
    </recommendedName>
</protein>
<name>A0A6J5DSE1_9BURK</name>
<accession>A0A6J5DSE1</accession>
<dbReference type="RefSeq" id="WP_377695222.1">
    <property type="nucleotide sequence ID" value="NZ_JBHLTK010000472.1"/>
</dbReference>
<evidence type="ECO:0000313" key="4">
    <source>
        <dbReference type="Proteomes" id="UP000494363"/>
    </source>
</evidence>
<dbReference type="Proteomes" id="UP000494363">
    <property type="component" value="Unassembled WGS sequence"/>
</dbReference>
<dbReference type="SUPFAM" id="SSF101082">
    <property type="entry name" value="Typo IV secretion system protein TraC"/>
    <property type="match status" value="1"/>
</dbReference>
<reference evidence="3 4" key="1">
    <citation type="submission" date="2020-04" db="EMBL/GenBank/DDBJ databases">
        <authorList>
            <person name="De Canck E."/>
        </authorList>
    </citation>
    <scope>NUCLEOTIDE SEQUENCE [LARGE SCALE GENOMIC DNA]</scope>
    <source>
        <strain evidence="3 4">LMG 29542</strain>
    </source>
</reference>
<evidence type="ECO:0000256" key="1">
    <source>
        <dbReference type="SAM" id="MobiDB-lite"/>
    </source>
</evidence>